<proteinExistence type="predicted"/>
<dbReference type="AlphaFoldDB" id="A0A382CNX9"/>
<gene>
    <name evidence="1" type="ORF">METZ01_LOCUS179861</name>
</gene>
<accession>A0A382CNX9</accession>
<name>A0A382CNX9_9ZZZZ</name>
<reference evidence="1" key="1">
    <citation type="submission" date="2018-05" db="EMBL/GenBank/DDBJ databases">
        <authorList>
            <person name="Lanie J.A."/>
            <person name="Ng W.-L."/>
            <person name="Kazmierczak K.M."/>
            <person name="Andrzejewski T.M."/>
            <person name="Davidsen T.M."/>
            <person name="Wayne K.J."/>
            <person name="Tettelin H."/>
            <person name="Glass J.I."/>
            <person name="Rusch D."/>
            <person name="Podicherti R."/>
            <person name="Tsui H.-C.T."/>
            <person name="Winkler M.E."/>
        </authorList>
    </citation>
    <scope>NUCLEOTIDE SEQUENCE</scope>
</reference>
<protein>
    <submittedName>
        <fullName evidence="1">Uncharacterized protein</fullName>
    </submittedName>
</protein>
<dbReference type="EMBL" id="UINC01035113">
    <property type="protein sequence ID" value="SVB27007.1"/>
    <property type="molecule type" value="Genomic_DNA"/>
</dbReference>
<evidence type="ECO:0000313" key="1">
    <source>
        <dbReference type="EMBL" id="SVB27007.1"/>
    </source>
</evidence>
<organism evidence="1">
    <name type="scientific">marine metagenome</name>
    <dbReference type="NCBI Taxonomy" id="408172"/>
    <lineage>
        <taxon>unclassified sequences</taxon>
        <taxon>metagenomes</taxon>
        <taxon>ecological metagenomes</taxon>
    </lineage>
</organism>
<sequence>MQLDPFVFDDGDECNSSLQIWLIFCSYDNRIVTHDWTKGGFRGKLGRLDVSDSNYKGDKNE</sequence>